<proteinExistence type="predicted"/>
<sequence length="373" mass="41604">MPDSFNRTDAAVCPICESFDCIKDAEVVISSIDTVFQKCPSCKTGILETHKPPPSEIKEPCPDCKKRFINDVIAHCYNILKENNDIKDTLPLSKTGIPLVTPGFAMRNPPFLPKRSLILITPYASSQSAKRIVDEVLEVKGVIKDKLVIPGLNTNSKNDFSRNKLKPEKNPDSELISHTNTLLAGCDVRCDIFHAGRVPFVIYKNQSMMHIEFPRGFYPKINSVGENVRRYLPHTFIDACSGAGTLGISSALFGINNVIFNDLWYPAAYWTGMNLYSNRRVLDIEKCEFYLSFDELKEKSGVKKPVCACHFSGPFTSFDVYLGDYNMLNQLGSPPLWEGTLTALDLFGKNDPDKLKDAVVSWKAKTGGDAFIP</sequence>
<accession>A0AAF0FV46</accession>
<evidence type="ECO:0000313" key="2">
    <source>
        <dbReference type="Proteomes" id="UP001218895"/>
    </source>
</evidence>
<keyword evidence="2" id="KW-1185">Reference proteome</keyword>
<dbReference type="RefSeq" id="WP_278099337.1">
    <property type="nucleotide sequence ID" value="NZ_CP091092.1"/>
</dbReference>
<gene>
    <name evidence="1" type="ORF">L1994_10200</name>
</gene>
<dbReference type="GeneID" id="79950772"/>
<dbReference type="Proteomes" id="UP001218895">
    <property type="component" value="Chromosome"/>
</dbReference>
<dbReference type="EMBL" id="CP091092">
    <property type="protein sequence ID" value="WFN36500.1"/>
    <property type="molecule type" value="Genomic_DNA"/>
</dbReference>
<dbReference type="KEGG" id="manq:L1994_10200"/>
<evidence type="ECO:0000313" key="1">
    <source>
        <dbReference type="EMBL" id="WFN36500.1"/>
    </source>
</evidence>
<protein>
    <submittedName>
        <fullName evidence="1">Uncharacterized protein</fullName>
    </submittedName>
</protein>
<name>A0AAF0FV46_9EURY</name>
<dbReference type="AlphaFoldDB" id="A0AAF0FV46"/>
<organism evidence="1 2">
    <name type="scientific">Methanomicrobium antiquum</name>
    <dbReference type="NCBI Taxonomy" id="487686"/>
    <lineage>
        <taxon>Archaea</taxon>
        <taxon>Methanobacteriati</taxon>
        <taxon>Methanobacteriota</taxon>
        <taxon>Stenosarchaea group</taxon>
        <taxon>Methanomicrobia</taxon>
        <taxon>Methanomicrobiales</taxon>
        <taxon>Methanomicrobiaceae</taxon>
        <taxon>Methanomicrobium</taxon>
    </lineage>
</organism>
<reference evidence="1" key="1">
    <citation type="submission" date="2022-01" db="EMBL/GenBank/DDBJ databases">
        <title>Complete genome of Methanomicrobium antiquum DSM 21220.</title>
        <authorList>
            <person name="Chen S.-C."/>
            <person name="You Y.-T."/>
            <person name="Zhou Y.-Z."/>
            <person name="Lai M.-C."/>
        </authorList>
    </citation>
    <scope>NUCLEOTIDE SEQUENCE</scope>
    <source>
        <strain evidence="1">DSM 21220</strain>
    </source>
</reference>